<organism evidence="2 3">
    <name type="scientific">Cohnella fermenti</name>
    <dbReference type="NCBI Taxonomy" id="2565925"/>
    <lineage>
        <taxon>Bacteria</taxon>
        <taxon>Bacillati</taxon>
        <taxon>Bacillota</taxon>
        <taxon>Bacilli</taxon>
        <taxon>Bacillales</taxon>
        <taxon>Paenibacillaceae</taxon>
        <taxon>Cohnella</taxon>
    </lineage>
</organism>
<feature type="domain" description="Core" evidence="1">
    <location>
        <begin position="1"/>
        <end position="104"/>
    </location>
</feature>
<dbReference type="Gene3D" id="2.60.300.12">
    <property type="entry name" value="HesB-like domain"/>
    <property type="match status" value="1"/>
</dbReference>
<proteinExistence type="predicted"/>
<evidence type="ECO:0000259" key="1">
    <source>
        <dbReference type="Pfam" id="PF01521"/>
    </source>
</evidence>
<dbReference type="AlphaFoldDB" id="A0A4S4BJJ3"/>
<gene>
    <name evidence="2" type="ORF">E6C55_24775</name>
</gene>
<dbReference type="OrthoDB" id="2361087at2"/>
<dbReference type="SUPFAM" id="SSF89360">
    <property type="entry name" value="HesB-like domain"/>
    <property type="match status" value="1"/>
</dbReference>
<dbReference type="Pfam" id="PF01521">
    <property type="entry name" value="Fe-S_biosyn"/>
    <property type="match status" value="1"/>
</dbReference>
<evidence type="ECO:0000313" key="3">
    <source>
        <dbReference type="Proteomes" id="UP000310636"/>
    </source>
</evidence>
<dbReference type="InterPro" id="IPR035903">
    <property type="entry name" value="HesB-like_dom_sf"/>
</dbReference>
<dbReference type="Proteomes" id="UP000310636">
    <property type="component" value="Unassembled WGS sequence"/>
</dbReference>
<dbReference type="EMBL" id="SSOB01000039">
    <property type="protein sequence ID" value="THF74615.1"/>
    <property type="molecule type" value="Genomic_DNA"/>
</dbReference>
<dbReference type="RefSeq" id="WP_136372512.1">
    <property type="nucleotide sequence ID" value="NZ_SSOB01000039.1"/>
</dbReference>
<name>A0A4S4BJJ3_9BACL</name>
<protein>
    <submittedName>
        <fullName evidence="2">Iron-sulfur cluster biosynthesis family protein</fullName>
    </submittedName>
</protein>
<comment type="caution">
    <text evidence="2">The sequence shown here is derived from an EMBL/GenBank/DDBJ whole genome shotgun (WGS) entry which is preliminary data.</text>
</comment>
<accession>A0A4S4BJJ3</accession>
<evidence type="ECO:0000313" key="2">
    <source>
        <dbReference type="EMBL" id="THF74615.1"/>
    </source>
</evidence>
<sequence>MIIEWSAEAVQALQEKFGGSGAALKLVSDSEGCGCSVSGVPALWAVEAPGQGDLQAASEPFPVWYEPRHAIFFDERMRIAYNQDYRTFTLASDSQIYTNRLAVRDLRE</sequence>
<keyword evidence="3" id="KW-1185">Reference proteome</keyword>
<reference evidence="2 3" key="1">
    <citation type="submission" date="2019-04" db="EMBL/GenBank/DDBJ databases">
        <title>Cohnella sp. nov. isolated from preserved vegetables.</title>
        <authorList>
            <person name="Lin S.-Y."/>
            <person name="Hung M.-H."/>
            <person name="Young C.-C."/>
        </authorList>
    </citation>
    <scope>NUCLEOTIDE SEQUENCE [LARGE SCALE GENOMIC DNA]</scope>
    <source>
        <strain evidence="2 3">CC-MHH1044</strain>
    </source>
</reference>
<dbReference type="InterPro" id="IPR000361">
    <property type="entry name" value="ATAP_core_dom"/>
</dbReference>